<dbReference type="EMBL" id="FOUB01000035">
    <property type="protein sequence ID" value="SFM56447.1"/>
    <property type="molecule type" value="Genomic_DNA"/>
</dbReference>
<organism evidence="1 2">
    <name type="scientific">Nitrosomonas communis</name>
    <dbReference type="NCBI Taxonomy" id="44574"/>
    <lineage>
        <taxon>Bacteria</taxon>
        <taxon>Pseudomonadati</taxon>
        <taxon>Pseudomonadota</taxon>
        <taxon>Betaproteobacteria</taxon>
        <taxon>Nitrosomonadales</taxon>
        <taxon>Nitrosomonadaceae</taxon>
        <taxon>Nitrosomonas</taxon>
    </lineage>
</organism>
<evidence type="ECO:0000313" key="2">
    <source>
        <dbReference type="Proteomes" id="UP000183287"/>
    </source>
</evidence>
<dbReference type="InterPro" id="IPR007460">
    <property type="entry name" value="BrnT_toxin"/>
</dbReference>
<dbReference type="AlphaFoldDB" id="A0A1I4RW11"/>
<dbReference type="Pfam" id="PF04365">
    <property type="entry name" value="BrnT_toxin"/>
    <property type="match status" value="1"/>
</dbReference>
<gene>
    <name evidence="1" type="ORF">SAMN05421863_103549</name>
</gene>
<reference evidence="2" key="1">
    <citation type="submission" date="2016-10" db="EMBL/GenBank/DDBJ databases">
        <authorList>
            <person name="Varghese N."/>
            <person name="Submissions S."/>
        </authorList>
    </citation>
    <scope>NUCLEOTIDE SEQUENCE [LARGE SCALE GENOMIC DNA]</scope>
    <source>
        <strain evidence="2">Nm44</strain>
    </source>
</reference>
<dbReference type="Gene3D" id="3.10.450.530">
    <property type="entry name" value="Ribonuclease toxin, BrnT, of type II toxin-antitoxin system"/>
    <property type="match status" value="1"/>
</dbReference>
<sequence>MDIYYELNGDMFVWNAGKADRNLRKHGVRFEEAATVFSDPLFVLVNASRSDEKRHAAIGFDLTGRLLYVVHVEIEESCIRIISARRAEPEEESDYAY</sequence>
<evidence type="ECO:0008006" key="3">
    <source>
        <dbReference type="Google" id="ProtNLM"/>
    </source>
</evidence>
<accession>A0A1I4RW11</accession>
<proteinExistence type="predicted"/>
<dbReference type="Proteomes" id="UP000183287">
    <property type="component" value="Unassembled WGS sequence"/>
</dbReference>
<keyword evidence="2" id="KW-1185">Reference proteome</keyword>
<dbReference type="OrthoDB" id="9798158at2"/>
<name>A0A1I4RW11_9PROT</name>
<evidence type="ECO:0000313" key="1">
    <source>
        <dbReference type="EMBL" id="SFM56447.1"/>
    </source>
</evidence>
<protein>
    <recommendedName>
        <fullName evidence="3">BrnT family toxin</fullName>
    </recommendedName>
</protein>
<dbReference type="InterPro" id="IPR038573">
    <property type="entry name" value="BrnT_sf"/>
</dbReference>